<dbReference type="PATRIC" id="fig|35623.3.peg.242"/>
<dbReference type="EMBL" id="LK028559">
    <property type="protein sequence ID" value="CDR30315.1"/>
    <property type="molecule type" value="Genomic_DNA"/>
</dbReference>
<sequence length="138" mass="16022">MERTNLSIESFLETVEAERLEDIQTLLKLGTELTLKEPKMWGTIVGYGSLHYKYKTGHEGDMPLFGFANRKNAITLYLSYDLEQYEILMDLGKYKIGKSCLYIKKLSDIDMDVLKELIQLGIKETLELDFITDNEERI</sequence>
<gene>
    <name evidence="2" type="ORF">Aocu_02420</name>
</gene>
<dbReference type="OrthoDB" id="5951444at2"/>
<reference evidence="3" key="1">
    <citation type="submission" date="2014-05" db="EMBL/GenBank/DDBJ databases">
        <authorList>
            <person name="Kube M."/>
        </authorList>
    </citation>
    <scope>NUCLEOTIDE SEQUENCE [LARGE SCALE GENOMIC DNA]</scope>
</reference>
<dbReference type="Proteomes" id="UP000032434">
    <property type="component" value="Chromosome 1"/>
</dbReference>
<dbReference type="Gene3D" id="3.90.1150.200">
    <property type="match status" value="1"/>
</dbReference>
<dbReference type="HOGENOM" id="CLU_130420_0_0_14"/>
<dbReference type="STRING" id="35623.Aocu_02420"/>
<dbReference type="InterPro" id="IPR014922">
    <property type="entry name" value="YdhG-like"/>
</dbReference>
<accession>A0A061A8V5</accession>
<dbReference type="AlphaFoldDB" id="A0A061A8V5"/>
<evidence type="ECO:0000313" key="2">
    <source>
        <dbReference type="EMBL" id="CDR30315.1"/>
    </source>
</evidence>
<organism evidence="2 3">
    <name type="scientific">Acholeplasma oculi</name>
    <dbReference type="NCBI Taxonomy" id="35623"/>
    <lineage>
        <taxon>Bacteria</taxon>
        <taxon>Bacillati</taxon>
        <taxon>Mycoplasmatota</taxon>
        <taxon>Mollicutes</taxon>
        <taxon>Acholeplasmatales</taxon>
        <taxon>Acholeplasmataceae</taxon>
        <taxon>Acholeplasma</taxon>
    </lineage>
</organism>
<proteinExistence type="predicted"/>
<feature type="domain" description="YdhG-like" evidence="1">
    <location>
        <begin position="44"/>
        <end position="119"/>
    </location>
</feature>
<name>A0A061A8V5_9MOLU</name>
<evidence type="ECO:0000259" key="1">
    <source>
        <dbReference type="Pfam" id="PF08818"/>
    </source>
</evidence>
<dbReference type="Pfam" id="PF08818">
    <property type="entry name" value="DUF1801"/>
    <property type="match status" value="1"/>
</dbReference>
<keyword evidence="3" id="KW-1185">Reference proteome</keyword>
<dbReference type="SUPFAM" id="SSF159888">
    <property type="entry name" value="YdhG-like"/>
    <property type="match status" value="1"/>
</dbReference>
<dbReference type="RefSeq" id="WP_045748880.1">
    <property type="nucleotide sequence ID" value="NZ_FUZK01000002.1"/>
</dbReference>
<dbReference type="InParanoid" id="A0A061A8V5"/>
<protein>
    <recommendedName>
        <fullName evidence="1">YdhG-like domain-containing protein</fullName>
    </recommendedName>
</protein>
<dbReference type="KEGG" id="aoc:Aocu_02420"/>
<evidence type="ECO:0000313" key="3">
    <source>
        <dbReference type="Proteomes" id="UP000032434"/>
    </source>
</evidence>